<dbReference type="EMBL" id="JACXVP010000007">
    <property type="protein sequence ID" value="KAG5595497.1"/>
    <property type="molecule type" value="Genomic_DNA"/>
</dbReference>
<comment type="caution">
    <text evidence="1">The sequence shown here is derived from an EMBL/GenBank/DDBJ whole genome shotgun (WGS) entry which is preliminary data.</text>
</comment>
<dbReference type="AlphaFoldDB" id="A0A9J5Y540"/>
<reference evidence="1 2" key="1">
    <citation type="submission" date="2020-09" db="EMBL/GenBank/DDBJ databases">
        <title>De no assembly of potato wild relative species, Solanum commersonii.</title>
        <authorList>
            <person name="Cho K."/>
        </authorList>
    </citation>
    <scope>NUCLEOTIDE SEQUENCE [LARGE SCALE GENOMIC DNA]</scope>
    <source>
        <strain evidence="1">LZ3.2</strain>
        <tissue evidence="1">Leaf</tissue>
    </source>
</reference>
<protein>
    <submittedName>
        <fullName evidence="1">Uncharacterized protein</fullName>
    </submittedName>
</protein>
<proteinExistence type="predicted"/>
<sequence length="87" mass="9646">MEEMLKKIMDDQAQLAADLRNNQLATQNFEKQFGQFKCRTLCVNPVSPQCLIHGAYLKGVGASMKIVGSDGCMRLIVKDARGNLQSE</sequence>
<evidence type="ECO:0000313" key="1">
    <source>
        <dbReference type="EMBL" id="KAG5595497.1"/>
    </source>
</evidence>
<name>A0A9J5Y540_SOLCO</name>
<dbReference type="Proteomes" id="UP000824120">
    <property type="component" value="Chromosome 7"/>
</dbReference>
<organism evidence="1 2">
    <name type="scientific">Solanum commersonii</name>
    <name type="common">Commerson's wild potato</name>
    <name type="synonym">Commerson's nightshade</name>
    <dbReference type="NCBI Taxonomy" id="4109"/>
    <lineage>
        <taxon>Eukaryota</taxon>
        <taxon>Viridiplantae</taxon>
        <taxon>Streptophyta</taxon>
        <taxon>Embryophyta</taxon>
        <taxon>Tracheophyta</taxon>
        <taxon>Spermatophyta</taxon>
        <taxon>Magnoliopsida</taxon>
        <taxon>eudicotyledons</taxon>
        <taxon>Gunneridae</taxon>
        <taxon>Pentapetalae</taxon>
        <taxon>asterids</taxon>
        <taxon>lamiids</taxon>
        <taxon>Solanales</taxon>
        <taxon>Solanaceae</taxon>
        <taxon>Solanoideae</taxon>
        <taxon>Solaneae</taxon>
        <taxon>Solanum</taxon>
    </lineage>
</organism>
<gene>
    <name evidence="1" type="ORF">H5410_036729</name>
</gene>
<keyword evidence="2" id="KW-1185">Reference proteome</keyword>
<evidence type="ECO:0000313" key="2">
    <source>
        <dbReference type="Proteomes" id="UP000824120"/>
    </source>
</evidence>
<dbReference type="OrthoDB" id="1226551at2759"/>
<accession>A0A9J5Y540</accession>